<proteinExistence type="predicted"/>
<name>A0A6G1KUV9_9PEZI</name>
<keyword evidence="3" id="KW-1185">Reference proteome</keyword>
<dbReference type="EMBL" id="ML995935">
    <property type="protein sequence ID" value="KAF2764190.1"/>
    <property type="molecule type" value="Genomic_DNA"/>
</dbReference>
<protein>
    <submittedName>
        <fullName evidence="2">Uncharacterized protein</fullName>
    </submittedName>
</protein>
<evidence type="ECO:0000256" key="1">
    <source>
        <dbReference type="SAM" id="MobiDB-lite"/>
    </source>
</evidence>
<reference evidence="2" key="1">
    <citation type="journal article" date="2020" name="Stud. Mycol.">
        <title>101 Dothideomycetes genomes: a test case for predicting lifestyles and emergence of pathogens.</title>
        <authorList>
            <person name="Haridas S."/>
            <person name="Albert R."/>
            <person name="Binder M."/>
            <person name="Bloem J."/>
            <person name="Labutti K."/>
            <person name="Salamov A."/>
            <person name="Andreopoulos B."/>
            <person name="Baker S."/>
            <person name="Barry K."/>
            <person name="Bills G."/>
            <person name="Bluhm B."/>
            <person name="Cannon C."/>
            <person name="Castanera R."/>
            <person name="Culley D."/>
            <person name="Daum C."/>
            <person name="Ezra D."/>
            <person name="Gonzalez J."/>
            <person name="Henrissat B."/>
            <person name="Kuo A."/>
            <person name="Liang C."/>
            <person name="Lipzen A."/>
            <person name="Lutzoni F."/>
            <person name="Magnuson J."/>
            <person name="Mondo S."/>
            <person name="Nolan M."/>
            <person name="Ohm R."/>
            <person name="Pangilinan J."/>
            <person name="Park H.-J."/>
            <person name="Ramirez L."/>
            <person name="Alfaro M."/>
            <person name="Sun H."/>
            <person name="Tritt A."/>
            <person name="Yoshinaga Y."/>
            <person name="Zwiers L.-H."/>
            <person name="Turgeon B."/>
            <person name="Goodwin S."/>
            <person name="Spatafora J."/>
            <person name="Crous P."/>
            <person name="Grigoriev I."/>
        </authorList>
    </citation>
    <scope>NUCLEOTIDE SEQUENCE</scope>
    <source>
        <strain evidence="2">CBS 116005</strain>
    </source>
</reference>
<feature type="compositionally biased region" description="Basic and acidic residues" evidence="1">
    <location>
        <begin position="339"/>
        <end position="348"/>
    </location>
</feature>
<evidence type="ECO:0000313" key="3">
    <source>
        <dbReference type="Proteomes" id="UP000799436"/>
    </source>
</evidence>
<feature type="compositionally biased region" description="Polar residues" evidence="1">
    <location>
        <begin position="649"/>
        <end position="662"/>
    </location>
</feature>
<feature type="compositionally biased region" description="Acidic residues" evidence="1">
    <location>
        <begin position="98"/>
        <end position="120"/>
    </location>
</feature>
<gene>
    <name evidence="2" type="ORF">EJ03DRAFT_356001</name>
</gene>
<feature type="region of interest" description="Disordered" evidence="1">
    <location>
        <begin position="307"/>
        <end position="388"/>
    </location>
</feature>
<feature type="compositionally biased region" description="Low complexity" evidence="1">
    <location>
        <begin position="428"/>
        <end position="444"/>
    </location>
</feature>
<feature type="region of interest" description="Disordered" evidence="1">
    <location>
        <begin position="603"/>
        <end position="670"/>
    </location>
</feature>
<feature type="region of interest" description="Disordered" evidence="1">
    <location>
        <begin position="238"/>
        <end position="270"/>
    </location>
</feature>
<feature type="compositionally biased region" description="Polar residues" evidence="1">
    <location>
        <begin position="63"/>
        <end position="73"/>
    </location>
</feature>
<feature type="compositionally biased region" description="Acidic residues" evidence="1">
    <location>
        <begin position="36"/>
        <end position="57"/>
    </location>
</feature>
<feature type="compositionally biased region" description="Acidic residues" evidence="1">
    <location>
        <begin position="307"/>
        <end position="338"/>
    </location>
</feature>
<feature type="compositionally biased region" description="Polar residues" evidence="1">
    <location>
        <begin position="242"/>
        <end position="252"/>
    </location>
</feature>
<feature type="region of interest" description="Disordered" evidence="1">
    <location>
        <begin position="1"/>
        <end position="128"/>
    </location>
</feature>
<dbReference type="Proteomes" id="UP000799436">
    <property type="component" value="Unassembled WGS sequence"/>
</dbReference>
<sequence length="670" mass="73021">MTSRAAIGVQQTRTPKAAPVRRIGGLPAEITTSSDIDSDEDDEDSSDDDTEDDDEADVVALSVAQSNGGNTAQKRLAGPANEAMYLEHDAQAKAGASEDSEDDEDAYAGVEDISDDEASVEGDKKKKKNIRLAAEQDLRAEFEGLEQEKTADAMTTGMDDMFLQDDDPFSPQHNMYSNGNLLDRLHDPLDLNLDPYCGLPMDSTVYQEMSNEAEELFMERRGSEDSINGRKKVRFIVPQPDATLSRSSSIGSNEEEQDPNELFPDLFDTHDGMANPGLNVEMFQHDFNDLESCYDFEGDGTLALDDEEEARDSEDDDQSDFDDSEDGGDTTDEEDEEEHIARMQERRKAAGRSPLLAPTTPTPKKTPTRVKIATPASNPRTGKGPRIGTFAIDKTRATMSVDVGNKMKILPPTKPTEKDRAFWARMRSANSSRSSTPRSSVSCSVQTPGPSSMMPRPLTAQSTLATMFDGNLDVLNGVSPTGLDELFGLPPRAQTSFTEAMAAADSDEEMEEQLNIHDFIQMDDSDDDSDGAEDSVLASPIQSEVFDPFRPASSHGVSGGLLDHLEQQRGLVGSFRRNQNFAKHVSSLPSNPNRRAALSELNALQKGRRSAGNTPITPARKNRNSQELTGAGVRKATASPLTARRPRSRGNSLSSAALQQTLGPDLEMRQ</sequence>
<accession>A0A6G1KUV9</accession>
<feature type="region of interest" description="Disordered" evidence="1">
    <location>
        <begin position="428"/>
        <end position="455"/>
    </location>
</feature>
<dbReference type="OrthoDB" id="5399183at2759"/>
<dbReference type="AlphaFoldDB" id="A0A6G1KUV9"/>
<feature type="compositionally biased region" description="Polar residues" evidence="1">
    <location>
        <begin position="1"/>
        <end position="14"/>
    </location>
</feature>
<organism evidence="2 3">
    <name type="scientific">Teratosphaeria nubilosa</name>
    <dbReference type="NCBI Taxonomy" id="161662"/>
    <lineage>
        <taxon>Eukaryota</taxon>
        <taxon>Fungi</taxon>
        <taxon>Dikarya</taxon>
        <taxon>Ascomycota</taxon>
        <taxon>Pezizomycotina</taxon>
        <taxon>Dothideomycetes</taxon>
        <taxon>Dothideomycetidae</taxon>
        <taxon>Mycosphaerellales</taxon>
        <taxon>Teratosphaeriaceae</taxon>
        <taxon>Teratosphaeria</taxon>
    </lineage>
</organism>
<evidence type="ECO:0000313" key="2">
    <source>
        <dbReference type="EMBL" id="KAF2764190.1"/>
    </source>
</evidence>